<reference evidence="2 3" key="1">
    <citation type="submission" date="2018-09" db="EMBL/GenBank/DDBJ databases">
        <title>A high-quality reference genome of wild soybean provides a powerful tool to mine soybean genomes.</title>
        <authorList>
            <person name="Xie M."/>
            <person name="Chung C.Y.L."/>
            <person name="Li M.-W."/>
            <person name="Wong F.-L."/>
            <person name="Chan T.-F."/>
            <person name="Lam H.-M."/>
        </authorList>
    </citation>
    <scope>NUCLEOTIDE SEQUENCE [LARGE SCALE GENOMIC DNA]</scope>
    <source>
        <strain evidence="3">cv. W05</strain>
        <tissue evidence="2">Hypocotyl of etiolated seedlings</tissue>
    </source>
</reference>
<feature type="region of interest" description="Disordered" evidence="1">
    <location>
        <begin position="88"/>
        <end position="134"/>
    </location>
</feature>
<proteinExistence type="predicted"/>
<feature type="compositionally biased region" description="Polar residues" evidence="1">
    <location>
        <begin position="114"/>
        <end position="134"/>
    </location>
</feature>
<keyword evidence="3" id="KW-1185">Reference proteome</keyword>
<feature type="region of interest" description="Disordered" evidence="1">
    <location>
        <begin position="238"/>
        <end position="269"/>
    </location>
</feature>
<dbReference type="Proteomes" id="UP000289340">
    <property type="component" value="Chromosome 7"/>
</dbReference>
<feature type="non-terminal residue" evidence="2">
    <location>
        <position position="1"/>
    </location>
</feature>
<feature type="compositionally biased region" description="Low complexity" evidence="1">
    <location>
        <begin position="259"/>
        <end position="269"/>
    </location>
</feature>
<evidence type="ECO:0000313" key="2">
    <source>
        <dbReference type="EMBL" id="RZC04709.1"/>
    </source>
</evidence>
<evidence type="ECO:0000256" key="1">
    <source>
        <dbReference type="SAM" id="MobiDB-lite"/>
    </source>
</evidence>
<evidence type="ECO:0000313" key="3">
    <source>
        <dbReference type="Proteomes" id="UP000289340"/>
    </source>
</evidence>
<accession>A0A445K1V0</accession>
<name>A0A445K1V0_GLYSO</name>
<gene>
    <name evidence="2" type="ORF">D0Y65_019029</name>
</gene>
<comment type="caution">
    <text evidence="2">The sequence shown here is derived from an EMBL/GenBank/DDBJ whole genome shotgun (WGS) entry which is preliminary data.</text>
</comment>
<sequence>LRFKMENTAINQILSGTKPLTELVHNRSGSLFFKALSITLLFMAGFPDDLVQKETKHRNLDLLQKYYRTDEGAEGELLFLPHPFAYDNGTHEPHNLTKKTPPEKSKGRKHTNAVIKSQNSQKTQSHQQATPTSSAATQFGLTGYSSAYTYAMAAFHSMPSQISSQETPHTPNPALSPSNANHRMLLLSQPASTFVPVMYWPPPNAFLPGPYPSTFGYHSFPSAANYMSFQTQPHYNHTKLLEGSGKNDLASDETDSDSDSSCSGCSGHK</sequence>
<feature type="compositionally biased region" description="Basic and acidic residues" evidence="1">
    <location>
        <begin position="89"/>
        <end position="105"/>
    </location>
</feature>
<protein>
    <submittedName>
        <fullName evidence="2">Uncharacterized protein</fullName>
    </submittedName>
</protein>
<dbReference type="AlphaFoldDB" id="A0A445K1V0"/>
<organism evidence="2 3">
    <name type="scientific">Glycine soja</name>
    <name type="common">Wild soybean</name>
    <dbReference type="NCBI Taxonomy" id="3848"/>
    <lineage>
        <taxon>Eukaryota</taxon>
        <taxon>Viridiplantae</taxon>
        <taxon>Streptophyta</taxon>
        <taxon>Embryophyta</taxon>
        <taxon>Tracheophyta</taxon>
        <taxon>Spermatophyta</taxon>
        <taxon>Magnoliopsida</taxon>
        <taxon>eudicotyledons</taxon>
        <taxon>Gunneridae</taxon>
        <taxon>Pentapetalae</taxon>
        <taxon>rosids</taxon>
        <taxon>fabids</taxon>
        <taxon>Fabales</taxon>
        <taxon>Fabaceae</taxon>
        <taxon>Papilionoideae</taxon>
        <taxon>50 kb inversion clade</taxon>
        <taxon>NPAAA clade</taxon>
        <taxon>indigoferoid/millettioid clade</taxon>
        <taxon>Phaseoleae</taxon>
        <taxon>Glycine</taxon>
        <taxon>Glycine subgen. Soja</taxon>
    </lineage>
</organism>
<dbReference type="EMBL" id="QZWG01000007">
    <property type="protein sequence ID" value="RZC04709.1"/>
    <property type="molecule type" value="Genomic_DNA"/>
</dbReference>